<evidence type="ECO:0000256" key="1">
    <source>
        <dbReference type="SAM" id="MobiDB-lite"/>
    </source>
</evidence>
<protein>
    <recommendedName>
        <fullName evidence="2">Protein kinase domain-containing protein</fullName>
    </recommendedName>
</protein>
<name>A0A4V3XJ16_9APHY</name>
<dbReference type="Gene3D" id="1.10.510.10">
    <property type="entry name" value="Transferase(Phosphotransferase) domain 1"/>
    <property type="match status" value="1"/>
</dbReference>
<feature type="region of interest" description="Disordered" evidence="1">
    <location>
        <begin position="250"/>
        <end position="269"/>
    </location>
</feature>
<reference evidence="3 4" key="1">
    <citation type="submission" date="2019-02" db="EMBL/GenBank/DDBJ databases">
        <title>Genome sequencing of the rare red list fungi Antrodiella citrinella (Flaviporus citrinellus).</title>
        <authorList>
            <person name="Buettner E."/>
            <person name="Kellner H."/>
        </authorList>
    </citation>
    <scope>NUCLEOTIDE SEQUENCE [LARGE SCALE GENOMIC DNA]</scope>
    <source>
        <strain evidence="3 4">DSM 108506</strain>
    </source>
</reference>
<organism evidence="3 4">
    <name type="scientific">Antrodiella citrinella</name>
    <dbReference type="NCBI Taxonomy" id="2447956"/>
    <lineage>
        <taxon>Eukaryota</taxon>
        <taxon>Fungi</taxon>
        <taxon>Dikarya</taxon>
        <taxon>Basidiomycota</taxon>
        <taxon>Agaricomycotina</taxon>
        <taxon>Agaricomycetes</taxon>
        <taxon>Polyporales</taxon>
        <taxon>Steccherinaceae</taxon>
        <taxon>Antrodiella</taxon>
    </lineage>
</organism>
<feature type="domain" description="Protein kinase" evidence="2">
    <location>
        <begin position="1"/>
        <end position="361"/>
    </location>
</feature>
<keyword evidence="4" id="KW-1185">Reference proteome</keyword>
<proteinExistence type="predicted"/>
<dbReference type="OrthoDB" id="5987198at2759"/>
<dbReference type="GO" id="GO:0004672">
    <property type="term" value="F:protein kinase activity"/>
    <property type="evidence" value="ECO:0007669"/>
    <property type="project" value="InterPro"/>
</dbReference>
<evidence type="ECO:0000259" key="2">
    <source>
        <dbReference type="PROSITE" id="PS50011"/>
    </source>
</evidence>
<dbReference type="InterPro" id="IPR000719">
    <property type="entry name" value="Prot_kinase_dom"/>
</dbReference>
<evidence type="ECO:0000313" key="4">
    <source>
        <dbReference type="Proteomes" id="UP000308730"/>
    </source>
</evidence>
<dbReference type="PROSITE" id="PS50011">
    <property type="entry name" value="PROTEIN_KINASE_DOM"/>
    <property type="match status" value="1"/>
</dbReference>
<dbReference type="SUPFAM" id="SSF56112">
    <property type="entry name" value="Protein kinase-like (PK-like)"/>
    <property type="match status" value="1"/>
</dbReference>
<dbReference type="InterPro" id="IPR011009">
    <property type="entry name" value="Kinase-like_dom_sf"/>
</dbReference>
<dbReference type="Proteomes" id="UP000308730">
    <property type="component" value="Unassembled WGS sequence"/>
</dbReference>
<comment type="caution">
    <text evidence="3">The sequence shown here is derived from an EMBL/GenBank/DDBJ whole genome shotgun (WGS) entry which is preliminary data.</text>
</comment>
<dbReference type="AlphaFoldDB" id="A0A4V3XJ16"/>
<sequence>MAVLTNVSGSSRSTRTGSALPEYETLSIPEQEWCKFQPYLRAHDLELRSRYQPGWIPSWKGTNKNPRDCDDGPPRSAVFAEIDAKLSNDKMVTVKYVSSCMHPNEVSVVEYFNSPDLRKDRNNHCIPLVLEPLHHSKDTSFLVSPLLRTYDNPRFSTIGEFVEFIDQSFKGLNFMHDHNVAYRCATMELMMEPAPLFPDMFHPLATDRSRDLKHRARRTTRTRKPTRYYFTDFGNSEKYKTDTERTASPLLGLSKELQPPEFKQSNEPRDPFPTDVYYLGLMLRRELLEKYHGLEFLESLVRDMTEEDPAARPTMQGVVKMFEHIRAALSRPTLRSRLIRKNEADRSFLVRISRQVQHAFRTMEYKMRGLDPIPTPA</sequence>
<dbReference type="EMBL" id="SGPM01000050">
    <property type="protein sequence ID" value="THH31343.1"/>
    <property type="molecule type" value="Genomic_DNA"/>
</dbReference>
<accession>A0A4V3XJ16</accession>
<dbReference type="GO" id="GO:0005524">
    <property type="term" value="F:ATP binding"/>
    <property type="evidence" value="ECO:0007669"/>
    <property type="project" value="InterPro"/>
</dbReference>
<gene>
    <name evidence="3" type="ORF">EUX98_g2857</name>
</gene>
<evidence type="ECO:0000313" key="3">
    <source>
        <dbReference type="EMBL" id="THH31343.1"/>
    </source>
</evidence>